<dbReference type="PANTHER" id="PTHR43711">
    <property type="entry name" value="TWO-COMPONENT HISTIDINE KINASE"/>
    <property type="match status" value="1"/>
</dbReference>
<dbReference type="Gene3D" id="1.10.287.130">
    <property type="match status" value="1"/>
</dbReference>
<dbReference type="InterPro" id="IPR005467">
    <property type="entry name" value="His_kinase_dom"/>
</dbReference>
<keyword evidence="5" id="KW-0732">Signal</keyword>
<dbReference type="STRING" id="395495.Lcho_0054"/>
<evidence type="ECO:0000313" key="12">
    <source>
        <dbReference type="EMBL" id="ACB32329.1"/>
    </source>
</evidence>
<dbReference type="InterPro" id="IPR004358">
    <property type="entry name" value="Sig_transdc_His_kin-like_C"/>
</dbReference>
<keyword evidence="13" id="KW-1185">Reference proteome</keyword>
<dbReference type="Gene3D" id="3.30.565.10">
    <property type="entry name" value="Histidine kinase-like ATPase, C-terminal domain"/>
    <property type="match status" value="1"/>
</dbReference>
<evidence type="ECO:0000256" key="8">
    <source>
        <dbReference type="ARBA" id="ARBA00023026"/>
    </source>
</evidence>
<dbReference type="PRINTS" id="PR00344">
    <property type="entry name" value="BCTRLSENSOR"/>
</dbReference>
<keyword evidence="4 12" id="KW-0808">Transferase</keyword>
<dbReference type="AlphaFoldDB" id="B1Y5Y2"/>
<dbReference type="CDD" id="cd16922">
    <property type="entry name" value="HATPase_EvgS-ArcB-TorS-like"/>
    <property type="match status" value="1"/>
</dbReference>
<dbReference type="InterPro" id="IPR050736">
    <property type="entry name" value="Sensor_HK_Regulatory"/>
</dbReference>
<organism evidence="12 13">
    <name type="scientific">Leptothrix cholodnii (strain ATCC 51168 / LMG 8142 / SP-6)</name>
    <name type="common">Leptothrix discophora (strain SP-6)</name>
    <dbReference type="NCBI Taxonomy" id="395495"/>
    <lineage>
        <taxon>Bacteria</taxon>
        <taxon>Pseudomonadati</taxon>
        <taxon>Pseudomonadota</taxon>
        <taxon>Betaproteobacteria</taxon>
        <taxon>Burkholderiales</taxon>
        <taxon>Sphaerotilaceae</taxon>
        <taxon>Leptothrix</taxon>
    </lineage>
</organism>
<evidence type="ECO:0000256" key="2">
    <source>
        <dbReference type="ARBA" id="ARBA00012438"/>
    </source>
</evidence>
<evidence type="ECO:0000256" key="5">
    <source>
        <dbReference type="ARBA" id="ARBA00022729"/>
    </source>
</evidence>
<evidence type="ECO:0000256" key="3">
    <source>
        <dbReference type="ARBA" id="ARBA00022553"/>
    </source>
</evidence>
<keyword evidence="3" id="KW-0597">Phosphoprotein</keyword>
<evidence type="ECO:0000256" key="7">
    <source>
        <dbReference type="ARBA" id="ARBA00023012"/>
    </source>
</evidence>
<dbReference type="PROSITE" id="PS50109">
    <property type="entry name" value="HIS_KIN"/>
    <property type="match status" value="1"/>
</dbReference>
<dbReference type="Pfam" id="PF02518">
    <property type="entry name" value="HATPase_c"/>
    <property type="match status" value="1"/>
</dbReference>
<dbReference type="FunFam" id="3.30.565.10:FF:000010">
    <property type="entry name" value="Sensor histidine kinase RcsC"/>
    <property type="match status" value="1"/>
</dbReference>
<dbReference type="KEGG" id="lch:Lcho_0054"/>
<evidence type="ECO:0000313" key="13">
    <source>
        <dbReference type="Proteomes" id="UP000001693"/>
    </source>
</evidence>
<dbReference type="InterPro" id="IPR003661">
    <property type="entry name" value="HisK_dim/P_dom"/>
</dbReference>
<evidence type="ECO:0000256" key="6">
    <source>
        <dbReference type="ARBA" id="ARBA00022777"/>
    </source>
</evidence>
<evidence type="ECO:0000256" key="10">
    <source>
        <dbReference type="ARBA" id="ARBA00070152"/>
    </source>
</evidence>
<dbReference type="Proteomes" id="UP000001693">
    <property type="component" value="Chromosome"/>
</dbReference>
<evidence type="ECO:0000259" key="11">
    <source>
        <dbReference type="PROSITE" id="PS50109"/>
    </source>
</evidence>
<evidence type="ECO:0000256" key="9">
    <source>
        <dbReference type="ARBA" id="ARBA00058004"/>
    </source>
</evidence>
<reference evidence="12 13" key="1">
    <citation type="submission" date="2008-03" db="EMBL/GenBank/DDBJ databases">
        <title>Complete sequence of Leptothrix cholodnii SP-6.</title>
        <authorList>
            <consortium name="US DOE Joint Genome Institute"/>
            <person name="Copeland A."/>
            <person name="Lucas S."/>
            <person name="Lapidus A."/>
            <person name="Glavina del Rio T."/>
            <person name="Dalin E."/>
            <person name="Tice H."/>
            <person name="Bruce D."/>
            <person name="Goodwin L."/>
            <person name="Pitluck S."/>
            <person name="Chertkov O."/>
            <person name="Brettin T."/>
            <person name="Detter J.C."/>
            <person name="Han C."/>
            <person name="Kuske C.R."/>
            <person name="Schmutz J."/>
            <person name="Larimer F."/>
            <person name="Land M."/>
            <person name="Hauser L."/>
            <person name="Kyrpides N."/>
            <person name="Lykidis A."/>
            <person name="Emerson D."/>
            <person name="Richardson P."/>
        </authorList>
    </citation>
    <scope>NUCLEOTIDE SEQUENCE [LARGE SCALE GENOMIC DNA]</scope>
    <source>
        <strain evidence="13">ATCC 51168 / LMG 8142 / SP-6</strain>
    </source>
</reference>
<protein>
    <recommendedName>
        <fullName evidence="10">Virulence sensor protein BvgS</fullName>
        <ecNumber evidence="2">2.7.13.3</ecNumber>
    </recommendedName>
</protein>
<name>B1Y5Y2_LEPCP</name>
<dbReference type="eggNOG" id="COG2205">
    <property type="taxonomic scope" value="Bacteria"/>
</dbReference>
<gene>
    <name evidence="12" type="ordered locus">Lcho_0054</name>
</gene>
<dbReference type="HOGENOM" id="CLU_000445_89_3_4"/>
<comment type="catalytic activity">
    <reaction evidence="1">
        <text>ATP + protein L-histidine = ADP + protein N-phospho-L-histidine.</text>
        <dbReference type="EC" id="2.7.13.3"/>
    </reaction>
</comment>
<keyword evidence="8" id="KW-0843">Virulence</keyword>
<dbReference type="GO" id="GO:0000155">
    <property type="term" value="F:phosphorelay sensor kinase activity"/>
    <property type="evidence" value="ECO:0007669"/>
    <property type="project" value="InterPro"/>
</dbReference>
<dbReference type="EMBL" id="CP001013">
    <property type="protein sequence ID" value="ACB32329.1"/>
    <property type="molecule type" value="Genomic_DNA"/>
</dbReference>
<sequence length="215" mass="23213">MFGELNQRQLEYLHDIHASGHHLLQLINDILDLTKIEAGRMELELAPCDLAQLLESAIGLIRERATRQGLRLHCEIAPGLGGWTADARKLKQAVLNLLSNAVKFTPEGGRVTLRARRADEGDAHVAEIAVIDTGVGIAPGDQALVFEEFRQASGSYLRKSEGTGLGLSLVRRFVELHGGTVRVDSVLGRGSSFVIRLPERPLPAALSAATATPSD</sequence>
<accession>B1Y5Y2</accession>
<dbReference type="InterPro" id="IPR003594">
    <property type="entry name" value="HATPase_dom"/>
</dbReference>
<keyword evidence="6 12" id="KW-0418">Kinase</keyword>
<comment type="function">
    <text evidence="9">Member of the two-component regulatory system BvgS/BvgA. Phosphorylates BvgA via a four-step phosphorelay in response to environmental signals.</text>
</comment>
<dbReference type="SUPFAM" id="SSF55874">
    <property type="entry name" value="ATPase domain of HSP90 chaperone/DNA topoisomerase II/histidine kinase"/>
    <property type="match status" value="1"/>
</dbReference>
<dbReference type="PANTHER" id="PTHR43711:SF31">
    <property type="entry name" value="HISTIDINE KINASE"/>
    <property type="match status" value="1"/>
</dbReference>
<dbReference type="CDD" id="cd00082">
    <property type="entry name" value="HisKA"/>
    <property type="match status" value="1"/>
</dbReference>
<dbReference type="SMART" id="SM00387">
    <property type="entry name" value="HATPase_c"/>
    <property type="match status" value="1"/>
</dbReference>
<dbReference type="EC" id="2.7.13.3" evidence="2"/>
<dbReference type="InterPro" id="IPR036890">
    <property type="entry name" value="HATPase_C_sf"/>
</dbReference>
<proteinExistence type="predicted"/>
<evidence type="ECO:0000256" key="4">
    <source>
        <dbReference type="ARBA" id="ARBA00022679"/>
    </source>
</evidence>
<feature type="domain" description="Histidine kinase" evidence="11">
    <location>
        <begin position="1"/>
        <end position="201"/>
    </location>
</feature>
<keyword evidence="7" id="KW-0902">Two-component regulatory system</keyword>
<dbReference type="Pfam" id="PF00512">
    <property type="entry name" value="HisKA"/>
    <property type="match status" value="1"/>
</dbReference>
<evidence type="ECO:0000256" key="1">
    <source>
        <dbReference type="ARBA" id="ARBA00000085"/>
    </source>
</evidence>